<feature type="domain" description="GATA-type" evidence="6">
    <location>
        <begin position="148"/>
        <end position="191"/>
    </location>
</feature>
<sequence length="288" mass="30365">MATSGQQPPEAAHAPPQSAAQAQANAYHEQMKANYAAAYAANPYLLHPQIMAMNAFASAANPHPPNLVEVQTLLKRYEHMTQGMQKVPSLKELNARAPPYAPPGVADAAHINALPPAVKVPPAVAAPNEEPNAVAGAGEEDAEGMPAPCAGKVCANCRTSKTPLWRNGPLGPKTLCNACGVRFKLGKLPPPGGWPPGHVPPPAPPRKRPALLDSNGQPVKRSKAEKGALLEKDGEKVKKKRRPRLAPDLEAEEGGEYLRAGKVAKTTALLTDYDGAVLLMVLAGMYSH</sequence>
<feature type="compositionally biased region" description="Pro residues" evidence="5">
    <location>
        <begin position="190"/>
        <end position="204"/>
    </location>
</feature>
<dbReference type="GO" id="GO:0008270">
    <property type="term" value="F:zinc ion binding"/>
    <property type="evidence" value="ECO:0007669"/>
    <property type="project" value="UniProtKB-KW"/>
</dbReference>
<accession>C1E699</accession>
<dbReference type="InterPro" id="IPR013088">
    <property type="entry name" value="Znf_NHR/GATA"/>
</dbReference>
<dbReference type="SMART" id="SM00401">
    <property type="entry name" value="ZnF_GATA"/>
    <property type="match status" value="1"/>
</dbReference>
<dbReference type="Pfam" id="PF00320">
    <property type="entry name" value="GATA"/>
    <property type="match status" value="1"/>
</dbReference>
<feature type="region of interest" description="Disordered" evidence="5">
    <location>
        <begin position="1"/>
        <end position="25"/>
    </location>
</feature>
<dbReference type="Proteomes" id="UP000002009">
    <property type="component" value="Chromosome 5"/>
</dbReference>
<evidence type="ECO:0000259" key="6">
    <source>
        <dbReference type="PROSITE" id="PS50114"/>
    </source>
</evidence>
<name>C1E699_MICCC</name>
<organism evidence="7 8">
    <name type="scientific">Micromonas commoda (strain RCC299 / NOUM17 / CCMP2709)</name>
    <name type="common">Picoplanktonic green alga</name>
    <dbReference type="NCBI Taxonomy" id="296587"/>
    <lineage>
        <taxon>Eukaryota</taxon>
        <taxon>Viridiplantae</taxon>
        <taxon>Chlorophyta</taxon>
        <taxon>Mamiellophyceae</taxon>
        <taxon>Mamiellales</taxon>
        <taxon>Mamiellaceae</taxon>
        <taxon>Micromonas</taxon>
    </lineage>
</organism>
<evidence type="ECO:0000313" key="8">
    <source>
        <dbReference type="Proteomes" id="UP000002009"/>
    </source>
</evidence>
<dbReference type="InParanoid" id="C1E699"/>
<dbReference type="OMA" id="NDENHGA"/>
<dbReference type="KEGG" id="mis:MICPUN_105585"/>
<proteinExistence type="predicted"/>
<dbReference type="EMBL" id="CP001326">
    <property type="protein sequence ID" value="ACO63390.1"/>
    <property type="molecule type" value="Genomic_DNA"/>
</dbReference>
<dbReference type="eggNOG" id="KOG1601">
    <property type="taxonomic scope" value="Eukaryota"/>
</dbReference>
<dbReference type="InterPro" id="IPR000679">
    <property type="entry name" value="Znf_GATA"/>
</dbReference>
<keyword evidence="3" id="KW-0862">Zinc</keyword>
<protein>
    <recommendedName>
        <fullName evidence="6">GATA-type domain-containing protein</fullName>
    </recommendedName>
</protein>
<dbReference type="CDD" id="cd00202">
    <property type="entry name" value="ZnF_GATA"/>
    <property type="match status" value="1"/>
</dbReference>
<keyword evidence="2 4" id="KW-0863">Zinc-finger</keyword>
<dbReference type="Gene3D" id="3.30.50.10">
    <property type="entry name" value="Erythroid Transcription Factor GATA-1, subunit A"/>
    <property type="match status" value="1"/>
</dbReference>
<evidence type="ECO:0000256" key="5">
    <source>
        <dbReference type="SAM" id="MobiDB-lite"/>
    </source>
</evidence>
<keyword evidence="1" id="KW-0479">Metal-binding</keyword>
<dbReference type="GO" id="GO:0043565">
    <property type="term" value="F:sequence-specific DNA binding"/>
    <property type="evidence" value="ECO:0007669"/>
    <property type="project" value="InterPro"/>
</dbReference>
<feature type="region of interest" description="Disordered" evidence="5">
    <location>
        <begin position="190"/>
        <end position="248"/>
    </location>
</feature>
<feature type="compositionally biased region" description="Basic and acidic residues" evidence="5">
    <location>
        <begin position="222"/>
        <end position="236"/>
    </location>
</feature>
<evidence type="ECO:0000256" key="1">
    <source>
        <dbReference type="ARBA" id="ARBA00022723"/>
    </source>
</evidence>
<evidence type="ECO:0000313" key="7">
    <source>
        <dbReference type="EMBL" id="ACO63390.1"/>
    </source>
</evidence>
<dbReference type="GeneID" id="8243802"/>
<reference evidence="7 8" key="1">
    <citation type="journal article" date="2009" name="Science">
        <title>Green evolution and dynamic adaptations revealed by genomes of the marine picoeukaryotes Micromonas.</title>
        <authorList>
            <person name="Worden A.Z."/>
            <person name="Lee J.H."/>
            <person name="Mock T."/>
            <person name="Rouze P."/>
            <person name="Simmons M.P."/>
            <person name="Aerts A.L."/>
            <person name="Allen A.E."/>
            <person name="Cuvelier M.L."/>
            <person name="Derelle E."/>
            <person name="Everett M.V."/>
            <person name="Foulon E."/>
            <person name="Grimwood J."/>
            <person name="Gundlach H."/>
            <person name="Henrissat B."/>
            <person name="Napoli C."/>
            <person name="McDonald S.M."/>
            <person name="Parker M.S."/>
            <person name="Rombauts S."/>
            <person name="Salamov A."/>
            <person name="Von Dassow P."/>
            <person name="Badger J.H."/>
            <person name="Coutinho P.M."/>
            <person name="Demir E."/>
            <person name="Dubchak I."/>
            <person name="Gentemann C."/>
            <person name="Eikrem W."/>
            <person name="Gready J.E."/>
            <person name="John U."/>
            <person name="Lanier W."/>
            <person name="Lindquist E.A."/>
            <person name="Lucas S."/>
            <person name="Mayer K.F."/>
            <person name="Moreau H."/>
            <person name="Not F."/>
            <person name="Otillar R."/>
            <person name="Panaud O."/>
            <person name="Pangilinan J."/>
            <person name="Paulsen I."/>
            <person name="Piegu B."/>
            <person name="Poliakov A."/>
            <person name="Robbens S."/>
            <person name="Schmutz J."/>
            <person name="Toulza E."/>
            <person name="Wyss T."/>
            <person name="Zelensky A."/>
            <person name="Zhou K."/>
            <person name="Armbrust E.V."/>
            <person name="Bhattacharya D."/>
            <person name="Goodenough U.W."/>
            <person name="Van de Peer Y."/>
            <person name="Grigoriev I.V."/>
        </authorList>
    </citation>
    <scope>NUCLEOTIDE SEQUENCE [LARGE SCALE GENOMIC DNA]</scope>
    <source>
        <strain evidence="8">RCC299 / NOUM17</strain>
    </source>
</reference>
<dbReference type="GO" id="GO:0006355">
    <property type="term" value="P:regulation of DNA-templated transcription"/>
    <property type="evidence" value="ECO:0007669"/>
    <property type="project" value="InterPro"/>
</dbReference>
<dbReference type="RefSeq" id="XP_002502132.1">
    <property type="nucleotide sequence ID" value="XM_002502086.1"/>
</dbReference>
<dbReference type="PANTHER" id="PTHR47255">
    <property type="entry name" value="GATA TRANSCRIPTION FACTOR 22-RELATED"/>
    <property type="match status" value="1"/>
</dbReference>
<dbReference type="InterPro" id="IPR052138">
    <property type="entry name" value="GATA_ZnFinger_Domain"/>
</dbReference>
<dbReference type="PANTHER" id="PTHR47255:SF4">
    <property type="entry name" value="GATA ZINC FINGER DOMAIN-CONTAINING PROTEIN 12"/>
    <property type="match status" value="1"/>
</dbReference>
<evidence type="ECO:0000256" key="2">
    <source>
        <dbReference type="ARBA" id="ARBA00022771"/>
    </source>
</evidence>
<gene>
    <name evidence="7" type="ORF">MICPUN_105585</name>
</gene>
<dbReference type="OrthoDB" id="568328at2759"/>
<dbReference type="SUPFAM" id="SSF57716">
    <property type="entry name" value="Glucocorticoid receptor-like (DNA-binding domain)"/>
    <property type="match status" value="1"/>
</dbReference>
<evidence type="ECO:0000256" key="4">
    <source>
        <dbReference type="PROSITE-ProRule" id="PRU00094"/>
    </source>
</evidence>
<dbReference type="AlphaFoldDB" id="C1E699"/>
<dbReference type="STRING" id="296587.C1E699"/>
<evidence type="ECO:0000256" key="3">
    <source>
        <dbReference type="ARBA" id="ARBA00022833"/>
    </source>
</evidence>
<dbReference type="PROSITE" id="PS50114">
    <property type="entry name" value="GATA_ZN_FINGER_2"/>
    <property type="match status" value="1"/>
</dbReference>
<dbReference type="PROSITE" id="PS00344">
    <property type="entry name" value="GATA_ZN_FINGER_1"/>
    <property type="match status" value="1"/>
</dbReference>
<keyword evidence="8" id="KW-1185">Reference proteome</keyword>